<comment type="caution">
    <text evidence="2">The sequence shown here is derived from an EMBL/GenBank/DDBJ whole genome shotgun (WGS) entry which is preliminary data.</text>
</comment>
<dbReference type="PANTHER" id="PTHR37694:SF1">
    <property type="entry name" value="SLR8022 PROTEIN"/>
    <property type="match status" value="1"/>
</dbReference>
<accession>A0ABW4D1S9</accession>
<proteinExistence type="predicted"/>
<keyword evidence="3" id="KW-1185">Reference proteome</keyword>
<organism evidence="2 3">
    <name type="scientific">Levilactobacillus lanxiensis</name>
    <dbReference type="NCBI Taxonomy" id="2799568"/>
    <lineage>
        <taxon>Bacteria</taxon>
        <taxon>Bacillati</taxon>
        <taxon>Bacillota</taxon>
        <taxon>Bacilli</taxon>
        <taxon>Lactobacillales</taxon>
        <taxon>Lactobacillaceae</taxon>
        <taxon>Levilactobacillus</taxon>
    </lineage>
</organism>
<protein>
    <submittedName>
        <fullName evidence="2">Cupin domain-containing protein</fullName>
    </submittedName>
</protein>
<evidence type="ECO:0000259" key="1">
    <source>
        <dbReference type="Pfam" id="PF07883"/>
    </source>
</evidence>
<dbReference type="CDD" id="cd02230">
    <property type="entry name" value="cupin_HP0902-like"/>
    <property type="match status" value="1"/>
</dbReference>
<dbReference type="RefSeq" id="WP_203643498.1">
    <property type="nucleotide sequence ID" value="NZ_BOLN01000002.1"/>
</dbReference>
<dbReference type="EMBL" id="JBHTOD010000002">
    <property type="protein sequence ID" value="MFD1454531.1"/>
    <property type="molecule type" value="Genomic_DNA"/>
</dbReference>
<dbReference type="InterPro" id="IPR011051">
    <property type="entry name" value="RmlC_Cupin_sf"/>
</dbReference>
<feature type="domain" description="Cupin type-2" evidence="1">
    <location>
        <begin position="43"/>
        <end position="107"/>
    </location>
</feature>
<dbReference type="InterPro" id="IPR014710">
    <property type="entry name" value="RmlC-like_jellyroll"/>
</dbReference>
<dbReference type="Proteomes" id="UP001597189">
    <property type="component" value="Unassembled WGS sequence"/>
</dbReference>
<sequence length="113" mass="12327">MAFVNKLSPREVLDLREQIPLDEDQVNSRTLVQRDDLGITLFSVATDQEIGGHSATGDAMLNILSGVAEVTIEDQKFTVPAGHSLVIPANARHSLYAVEGFQMLLVVVKPQTK</sequence>
<evidence type="ECO:0000313" key="3">
    <source>
        <dbReference type="Proteomes" id="UP001597189"/>
    </source>
</evidence>
<dbReference type="PANTHER" id="PTHR37694">
    <property type="entry name" value="SLR8022 PROTEIN"/>
    <property type="match status" value="1"/>
</dbReference>
<name>A0ABW4D1S9_9LACO</name>
<dbReference type="InterPro" id="IPR013096">
    <property type="entry name" value="Cupin_2"/>
</dbReference>
<gene>
    <name evidence="2" type="ORF">ACFQ44_02400</name>
</gene>
<dbReference type="Pfam" id="PF07883">
    <property type="entry name" value="Cupin_2"/>
    <property type="match status" value="1"/>
</dbReference>
<reference evidence="3" key="1">
    <citation type="journal article" date="2019" name="Int. J. Syst. Evol. Microbiol.">
        <title>The Global Catalogue of Microorganisms (GCM) 10K type strain sequencing project: providing services to taxonomists for standard genome sequencing and annotation.</title>
        <authorList>
            <consortium name="The Broad Institute Genomics Platform"/>
            <consortium name="The Broad Institute Genome Sequencing Center for Infectious Disease"/>
            <person name="Wu L."/>
            <person name="Ma J."/>
        </authorList>
    </citation>
    <scope>NUCLEOTIDE SEQUENCE [LARGE SCALE GENOMIC DNA]</scope>
    <source>
        <strain evidence="3">CCM 8979</strain>
    </source>
</reference>
<evidence type="ECO:0000313" key="2">
    <source>
        <dbReference type="EMBL" id="MFD1454531.1"/>
    </source>
</evidence>
<dbReference type="SUPFAM" id="SSF51182">
    <property type="entry name" value="RmlC-like cupins"/>
    <property type="match status" value="1"/>
</dbReference>
<dbReference type="Gene3D" id="2.60.120.10">
    <property type="entry name" value="Jelly Rolls"/>
    <property type="match status" value="1"/>
</dbReference>